<evidence type="ECO:0008006" key="3">
    <source>
        <dbReference type="Google" id="ProtNLM"/>
    </source>
</evidence>
<comment type="caution">
    <text evidence="1">The sequence shown here is derived from an EMBL/GenBank/DDBJ whole genome shotgun (WGS) entry which is preliminary data.</text>
</comment>
<protein>
    <recommendedName>
        <fullName evidence="3">Transposase</fullName>
    </recommendedName>
</protein>
<accession>A0ABV0M2J7</accession>
<evidence type="ECO:0000313" key="1">
    <source>
        <dbReference type="EMBL" id="MEQ1406093.1"/>
    </source>
</evidence>
<proteinExistence type="predicted"/>
<organism evidence="1 2">
    <name type="scientific">Neorhizobium phenanthreniclasticum</name>
    <dbReference type="NCBI Taxonomy" id="3157917"/>
    <lineage>
        <taxon>Bacteria</taxon>
        <taxon>Pseudomonadati</taxon>
        <taxon>Pseudomonadota</taxon>
        <taxon>Alphaproteobacteria</taxon>
        <taxon>Hyphomicrobiales</taxon>
        <taxon>Rhizobiaceae</taxon>
        <taxon>Rhizobium/Agrobacterium group</taxon>
        <taxon>Neorhizobium</taxon>
    </lineage>
</organism>
<dbReference type="EMBL" id="JBEAAL010000008">
    <property type="protein sequence ID" value="MEQ1406093.1"/>
    <property type="molecule type" value="Genomic_DNA"/>
</dbReference>
<evidence type="ECO:0000313" key="2">
    <source>
        <dbReference type="Proteomes" id="UP001496627"/>
    </source>
</evidence>
<gene>
    <name evidence="1" type="ORF">ABK249_14210</name>
</gene>
<dbReference type="Proteomes" id="UP001496627">
    <property type="component" value="Unassembled WGS sequence"/>
</dbReference>
<name>A0ABV0M2J7_9HYPH</name>
<dbReference type="RefSeq" id="WP_348863151.1">
    <property type="nucleotide sequence ID" value="NZ_JBEAAL010000008.1"/>
</dbReference>
<keyword evidence="2" id="KW-1185">Reference proteome</keyword>
<sequence length="51" mass="5890">MVLQPSEAMPAYDPAKPDQRLRDFVRLLARQAARKFVEAERERASPDHLPD</sequence>
<reference evidence="1 2" key="1">
    <citation type="submission" date="2024-05" db="EMBL/GenBank/DDBJ databases">
        <title>Neorhizobium sp. Rsf11, a plant growth promoting and heavy metal resistant PAH-degrader.</title>
        <authorList>
            <person name="Golubev S.N."/>
            <person name="Muratova A.Y."/>
            <person name="Markelova M.I."/>
        </authorList>
    </citation>
    <scope>NUCLEOTIDE SEQUENCE [LARGE SCALE GENOMIC DNA]</scope>
    <source>
        <strain evidence="1 2">Rsf11</strain>
    </source>
</reference>